<name>A0A3S1CC70_ELYCH</name>
<dbReference type="Proteomes" id="UP000271974">
    <property type="component" value="Unassembled WGS sequence"/>
</dbReference>
<feature type="compositionally biased region" description="Polar residues" evidence="1">
    <location>
        <begin position="381"/>
        <end position="397"/>
    </location>
</feature>
<gene>
    <name evidence="2" type="ORF">EGW08_003501</name>
</gene>
<feature type="compositionally biased region" description="Low complexity" evidence="1">
    <location>
        <begin position="224"/>
        <end position="254"/>
    </location>
</feature>
<feature type="region of interest" description="Disordered" evidence="1">
    <location>
        <begin position="331"/>
        <end position="357"/>
    </location>
</feature>
<proteinExistence type="predicted"/>
<sequence length="625" mass="66861">MKESELSKCTCHRDGKNPKDLRRCKVLSHRARHREGGDCRISYSARHREGEDYRSSHRARYNRARTEMDVLDMARLARSSTIVVDSSLQEEKRKSAKAEGSGGDGEACPPASFHQSKNPGNHGNEHKHSKMSSTPLSHPPQAAMPTQKVTTSCFSSKTAPRTSIPWETPSSSAFVNSSCPNYPAHPEPKSSLPVPAGSLPRELSVEVTSRACSSITQPTCLKDAPPQLLSPSSLSPASSAASSTTGSESDSSASNYSPNKKKRIILSPKKYIPPSAQNVSIPTASPVGSRVVPKSYHITPTSNKLSQEKGRMSLAARILSQVNQPSAETLYSTKPATTSTSHSTKPSITTQSHHTKPCATVASCTKLVATAAHEKMPHTPTALSKQQTSSLAMTPATQAPVHSLSSSTSKRRSRPPSLLALDSDKSGSPPSSPTMKNSPSTPPPLEVGPCDYPLWRKNRSDLLPPRLEPQLSRPGKLDTLVPNMLARCVDTSSATKQSSKTASVDTSSSVLTKWSQDISSHSKSSSSALVSTSPLRVEQTKKLSKKPKGSSKLEQSRAMKCKAKQAENPVNMVNQLASSPTPIISLSRLSETQLRQAGNSSCSIKQSEATKGTFSLIESSSTTAA</sequence>
<protein>
    <submittedName>
        <fullName evidence="2">Uncharacterized protein</fullName>
    </submittedName>
</protein>
<evidence type="ECO:0000256" key="1">
    <source>
        <dbReference type="SAM" id="MobiDB-lite"/>
    </source>
</evidence>
<feature type="region of interest" description="Disordered" evidence="1">
    <location>
        <begin position="605"/>
        <end position="625"/>
    </location>
</feature>
<evidence type="ECO:0000313" key="2">
    <source>
        <dbReference type="EMBL" id="RUS88686.1"/>
    </source>
</evidence>
<dbReference type="EMBL" id="RQTK01000075">
    <property type="protein sequence ID" value="RUS88686.1"/>
    <property type="molecule type" value="Genomic_DNA"/>
</dbReference>
<feature type="region of interest" description="Disordered" evidence="1">
    <location>
        <begin position="516"/>
        <end position="567"/>
    </location>
</feature>
<feature type="region of interest" description="Disordered" evidence="1">
    <location>
        <begin position="84"/>
        <end position="170"/>
    </location>
</feature>
<feature type="region of interest" description="Disordered" evidence="1">
    <location>
        <begin position="217"/>
        <end position="262"/>
    </location>
</feature>
<dbReference type="AlphaFoldDB" id="A0A3S1CC70"/>
<comment type="caution">
    <text evidence="2">The sequence shown here is derived from an EMBL/GenBank/DDBJ whole genome shotgun (WGS) entry which is preliminary data.</text>
</comment>
<organism evidence="2 3">
    <name type="scientific">Elysia chlorotica</name>
    <name type="common">Eastern emerald elysia</name>
    <name type="synonym">Sea slug</name>
    <dbReference type="NCBI Taxonomy" id="188477"/>
    <lineage>
        <taxon>Eukaryota</taxon>
        <taxon>Metazoa</taxon>
        <taxon>Spiralia</taxon>
        <taxon>Lophotrochozoa</taxon>
        <taxon>Mollusca</taxon>
        <taxon>Gastropoda</taxon>
        <taxon>Heterobranchia</taxon>
        <taxon>Euthyneura</taxon>
        <taxon>Panpulmonata</taxon>
        <taxon>Sacoglossa</taxon>
        <taxon>Placobranchoidea</taxon>
        <taxon>Plakobranchidae</taxon>
        <taxon>Elysia</taxon>
    </lineage>
</organism>
<feature type="non-terminal residue" evidence="2">
    <location>
        <position position="625"/>
    </location>
</feature>
<keyword evidence="3" id="KW-1185">Reference proteome</keyword>
<reference evidence="2 3" key="1">
    <citation type="submission" date="2019-01" db="EMBL/GenBank/DDBJ databases">
        <title>A draft genome assembly of the solar-powered sea slug Elysia chlorotica.</title>
        <authorList>
            <person name="Cai H."/>
            <person name="Li Q."/>
            <person name="Fang X."/>
            <person name="Li J."/>
            <person name="Curtis N.E."/>
            <person name="Altenburger A."/>
            <person name="Shibata T."/>
            <person name="Feng M."/>
            <person name="Maeda T."/>
            <person name="Schwartz J.A."/>
            <person name="Shigenobu S."/>
            <person name="Lundholm N."/>
            <person name="Nishiyama T."/>
            <person name="Yang H."/>
            <person name="Hasebe M."/>
            <person name="Li S."/>
            <person name="Pierce S.K."/>
            <person name="Wang J."/>
        </authorList>
    </citation>
    <scope>NUCLEOTIDE SEQUENCE [LARGE SCALE GENOMIC DNA]</scope>
    <source>
        <strain evidence="2">EC2010</strain>
        <tissue evidence="2">Whole organism of an adult</tissue>
    </source>
</reference>
<feature type="region of interest" description="Disordered" evidence="1">
    <location>
        <begin position="375"/>
        <end position="453"/>
    </location>
</feature>
<accession>A0A3S1CC70</accession>
<feature type="compositionally biased region" description="Polar residues" evidence="1">
    <location>
        <begin position="147"/>
        <end position="161"/>
    </location>
</feature>
<evidence type="ECO:0000313" key="3">
    <source>
        <dbReference type="Proteomes" id="UP000271974"/>
    </source>
</evidence>
<feature type="compositionally biased region" description="Polar residues" evidence="1">
    <location>
        <begin position="331"/>
        <end position="352"/>
    </location>
</feature>
<feature type="compositionally biased region" description="Low complexity" evidence="1">
    <location>
        <begin position="516"/>
        <end position="534"/>
    </location>
</feature>